<dbReference type="SUPFAM" id="SSF57802">
    <property type="entry name" value="Rubredoxin-like"/>
    <property type="match status" value="1"/>
</dbReference>
<dbReference type="InterPro" id="IPR024935">
    <property type="entry name" value="Rubredoxin_dom"/>
</dbReference>
<reference evidence="11 12" key="1">
    <citation type="submission" date="2020-08" db="EMBL/GenBank/DDBJ databases">
        <title>Genomic Encyclopedia of Type Strains, Phase IV (KMG-IV): sequencing the most valuable type-strain genomes for metagenomic binning, comparative biology and taxonomic classification.</title>
        <authorList>
            <person name="Goeker M."/>
        </authorList>
    </citation>
    <scope>NUCLEOTIDE SEQUENCE [LARGE SCALE GENOMIC DNA]</scope>
    <source>
        <strain evidence="11 12">DSM 17507</strain>
    </source>
</reference>
<keyword evidence="4 8" id="KW-0813">Transport</keyword>
<dbReference type="PIRSF" id="PIRSF000071">
    <property type="entry name" value="Rubredoxin"/>
    <property type="match status" value="1"/>
</dbReference>
<sequence length="54" mass="6020">MKAWMCMNCGWVYDQATGDPMSGIAPGTAWEDVPDDWKCPDCGAEKADFDMEEI</sequence>
<dbReference type="PROSITE" id="PS50903">
    <property type="entry name" value="RUBREDOXIN_LIKE"/>
    <property type="match status" value="1"/>
</dbReference>
<comment type="cofactor">
    <cofactor evidence="8 9">
        <name>Fe(3+)</name>
        <dbReference type="ChEBI" id="CHEBI:29034"/>
    </cofactor>
    <text evidence="8 9">Binds 1 Fe(3+) ion per subunit.</text>
</comment>
<dbReference type="PROSITE" id="PS00202">
    <property type="entry name" value="RUBREDOXIN"/>
    <property type="match status" value="1"/>
</dbReference>
<dbReference type="AlphaFoldDB" id="A0A7W7AEC1"/>
<evidence type="ECO:0000256" key="7">
    <source>
        <dbReference type="ARBA" id="ARBA00023004"/>
    </source>
</evidence>
<evidence type="ECO:0000313" key="11">
    <source>
        <dbReference type="EMBL" id="MBB4615448.1"/>
    </source>
</evidence>
<feature type="domain" description="Rubredoxin-like" evidence="10">
    <location>
        <begin position="1"/>
        <end position="52"/>
    </location>
</feature>
<dbReference type="GO" id="GO:0005506">
    <property type="term" value="F:iron ion binding"/>
    <property type="evidence" value="ECO:0007669"/>
    <property type="project" value="InterPro"/>
</dbReference>
<evidence type="ECO:0000256" key="4">
    <source>
        <dbReference type="ARBA" id="ARBA00022448"/>
    </source>
</evidence>
<dbReference type="InterPro" id="IPR024934">
    <property type="entry name" value="Rubredoxin-like_dom"/>
</dbReference>
<dbReference type="PANTHER" id="PTHR47627">
    <property type="entry name" value="RUBREDOXIN"/>
    <property type="match status" value="1"/>
</dbReference>
<dbReference type="Proteomes" id="UP000538566">
    <property type="component" value="Unassembled WGS sequence"/>
</dbReference>
<proteinExistence type="inferred from homology"/>
<dbReference type="Gene3D" id="2.20.28.10">
    <property type="match status" value="1"/>
</dbReference>
<dbReference type="InterPro" id="IPR024922">
    <property type="entry name" value="Rubredoxin"/>
</dbReference>
<dbReference type="PRINTS" id="PR00163">
    <property type="entry name" value="RUBREDOXIN"/>
</dbReference>
<keyword evidence="7 8" id="KW-0408">Iron</keyword>
<evidence type="ECO:0000256" key="8">
    <source>
        <dbReference type="PIRNR" id="PIRNR000071"/>
    </source>
</evidence>
<dbReference type="PANTHER" id="PTHR47627:SF1">
    <property type="entry name" value="RUBREDOXIN-1-RELATED"/>
    <property type="match status" value="1"/>
</dbReference>
<evidence type="ECO:0000256" key="2">
    <source>
        <dbReference type="ARBA" id="ARBA00004933"/>
    </source>
</evidence>
<evidence type="ECO:0000256" key="9">
    <source>
        <dbReference type="PIRSR" id="PIRSR000071-1"/>
    </source>
</evidence>
<feature type="binding site" evidence="9">
    <location>
        <position position="9"/>
    </location>
    <ligand>
        <name>Fe cation</name>
        <dbReference type="ChEBI" id="CHEBI:24875"/>
    </ligand>
</feature>
<feature type="binding site" evidence="9">
    <location>
        <position position="39"/>
    </location>
    <ligand>
        <name>Fe cation</name>
        <dbReference type="ChEBI" id="CHEBI:24875"/>
    </ligand>
</feature>
<protein>
    <recommendedName>
        <fullName evidence="8">Rubredoxin</fullName>
    </recommendedName>
</protein>
<evidence type="ECO:0000256" key="1">
    <source>
        <dbReference type="ARBA" id="ARBA00002792"/>
    </source>
</evidence>
<gene>
    <name evidence="11" type="ORF">GGR37_003744</name>
</gene>
<name>A0A7W7AEC1_9SPHN</name>
<evidence type="ECO:0000256" key="3">
    <source>
        <dbReference type="ARBA" id="ARBA00005337"/>
    </source>
</evidence>
<dbReference type="FunFam" id="2.20.28.10:FF:000001">
    <property type="entry name" value="Rubredoxin"/>
    <property type="match status" value="1"/>
</dbReference>
<comment type="function">
    <text evidence="1">Involved in the hydrocarbon hydroxylating system, which transfers electrons from NADH to rubredoxin reductase and then through rubredoxin to alkane 1 monooxygenase.</text>
</comment>
<dbReference type="Pfam" id="PF00301">
    <property type="entry name" value="Rubredoxin"/>
    <property type="match status" value="1"/>
</dbReference>
<dbReference type="GO" id="GO:0009055">
    <property type="term" value="F:electron transfer activity"/>
    <property type="evidence" value="ECO:0007669"/>
    <property type="project" value="InterPro"/>
</dbReference>
<evidence type="ECO:0000256" key="5">
    <source>
        <dbReference type="ARBA" id="ARBA00022723"/>
    </source>
</evidence>
<keyword evidence="6 8" id="KW-0249">Electron transport</keyword>
<dbReference type="GO" id="GO:0043448">
    <property type="term" value="P:alkane catabolic process"/>
    <property type="evidence" value="ECO:0007669"/>
    <property type="project" value="TreeGrafter"/>
</dbReference>
<organism evidence="11 12">
    <name type="scientific">Novosphingobium taihuense</name>
    <dbReference type="NCBI Taxonomy" id="260085"/>
    <lineage>
        <taxon>Bacteria</taxon>
        <taxon>Pseudomonadati</taxon>
        <taxon>Pseudomonadota</taxon>
        <taxon>Alphaproteobacteria</taxon>
        <taxon>Sphingomonadales</taxon>
        <taxon>Sphingomonadaceae</taxon>
        <taxon>Novosphingobium</taxon>
    </lineage>
</organism>
<comment type="similarity">
    <text evidence="3 8">Belongs to the rubredoxin family.</text>
</comment>
<evidence type="ECO:0000256" key="6">
    <source>
        <dbReference type="ARBA" id="ARBA00022982"/>
    </source>
</evidence>
<feature type="binding site" evidence="9">
    <location>
        <position position="42"/>
    </location>
    <ligand>
        <name>Fe cation</name>
        <dbReference type="ChEBI" id="CHEBI:24875"/>
    </ligand>
</feature>
<dbReference type="InterPro" id="IPR018527">
    <property type="entry name" value="Rubredoxin_Fe_BS"/>
</dbReference>
<dbReference type="OrthoDB" id="9808980at2"/>
<feature type="binding site" evidence="9">
    <location>
        <position position="6"/>
    </location>
    <ligand>
        <name>Fe cation</name>
        <dbReference type="ChEBI" id="CHEBI:24875"/>
    </ligand>
</feature>
<accession>A0A7W7AEC1</accession>
<evidence type="ECO:0000313" key="12">
    <source>
        <dbReference type="Proteomes" id="UP000538566"/>
    </source>
</evidence>
<comment type="caution">
    <text evidence="11">The sequence shown here is derived from an EMBL/GenBank/DDBJ whole genome shotgun (WGS) entry which is preliminary data.</text>
</comment>
<dbReference type="CDD" id="cd00730">
    <property type="entry name" value="rubredoxin"/>
    <property type="match status" value="1"/>
</dbReference>
<dbReference type="InterPro" id="IPR050526">
    <property type="entry name" value="Rubredoxin_ET"/>
</dbReference>
<comment type="pathway">
    <text evidence="2">Hydrocarbon metabolism; alkane degradation.</text>
</comment>
<keyword evidence="12" id="KW-1185">Reference proteome</keyword>
<keyword evidence="5 8" id="KW-0479">Metal-binding</keyword>
<dbReference type="EMBL" id="JACHOA010000008">
    <property type="protein sequence ID" value="MBB4615448.1"/>
    <property type="molecule type" value="Genomic_DNA"/>
</dbReference>
<evidence type="ECO:0000259" key="10">
    <source>
        <dbReference type="PROSITE" id="PS50903"/>
    </source>
</evidence>
<dbReference type="RefSeq" id="WP_144907311.1">
    <property type="nucleotide sequence ID" value="NZ_JACHOA010000008.1"/>
</dbReference>